<feature type="compositionally biased region" description="Acidic residues" evidence="1">
    <location>
        <begin position="841"/>
        <end position="851"/>
    </location>
</feature>
<reference evidence="2" key="1">
    <citation type="submission" date="2021-07" db="EMBL/GenBank/DDBJ databases">
        <authorList>
            <person name="Durling M."/>
        </authorList>
    </citation>
    <scope>NUCLEOTIDE SEQUENCE</scope>
</reference>
<evidence type="ECO:0000256" key="1">
    <source>
        <dbReference type="SAM" id="MobiDB-lite"/>
    </source>
</evidence>
<proteinExistence type="predicted"/>
<feature type="region of interest" description="Disordered" evidence="1">
    <location>
        <begin position="404"/>
        <end position="425"/>
    </location>
</feature>
<feature type="region of interest" description="Disordered" evidence="1">
    <location>
        <begin position="645"/>
        <end position="709"/>
    </location>
</feature>
<feature type="compositionally biased region" description="Acidic residues" evidence="1">
    <location>
        <begin position="684"/>
        <end position="706"/>
    </location>
</feature>
<feature type="compositionally biased region" description="Polar residues" evidence="1">
    <location>
        <begin position="254"/>
        <end position="266"/>
    </location>
</feature>
<organism evidence="2 3">
    <name type="scientific">Hymenoscyphus fraxineus</name>
    <dbReference type="NCBI Taxonomy" id="746836"/>
    <lineage>
        <taxon>Eukaryota</taxon>
        <taxon>Fungi</taxon>
        <taxon>Dikarya</taxon>
        <taxon>Ascomycota</taxon>
        <taxon>Pezizomycotina</taxon>
        <taxon>Leotiomycetes</taxon>
        <taxon>Helotiales</taxon>
        <taxon>Helotiaceae</taxon>
        <taxon>Hymenoscyphus</taxon>
    </lineage>
</organism>
<dbReference type="OrthoDB" id="5288142at2759"/>
<feature type="compositionally biased region" description="Polar residues" evidence="1">
    <location>
        <begin position="227"/>
        <end position="239"/>
    </location>
</feature>
<keyword evidence="3" id="KW-1185">Reference proteome</keyword>
<dbReference type="AlphaFoldDB" id="A0A9N9L352"/>
<feature type="region of interest" description="Disordered" evidence="1">
    <location>
        <begin position="1"/>
        <end position="69"/>
    </location>
</feature>
<accession>A0A9N9L352</accession>
<feature type="region of interest" description="Disordered" evidence="1">
    <location>
        <begin position="833"/>
        <end position="853"/>
    </location>
</feature>
<protein>
    <submittedName>
        <fullName evidence="2">Uncharacterized protein</fullName>
    </submittedName>
</protein>
<feature type="region of interest" description="Disordered" evidence="1">
    <location>
        <begin position="999"/>
        <end position="1022"/>
    </location>
</feature>
<feature type="compositionally biased region" description="Basic and acidic residues" evidence="1">
    <location>
        <begin position="652"/>
        <end position="662"/>
    </location>
</feature>
<evidence type="ECO:0000313" key="3">
    <source>
        <dbReference type="Proteomes" id="UP000696280"/>
    </source>
</evidence>
<feature type="compositionally biased region" description="Basic and acidic residues" evidence="1">
    <location>
        <begin position="198"/>
        <end position="209"/>
    </location>
</feature>
<feature type="compositionally biased region" description="Polar residues" evidence="1">
    <location>
        <begin position="53"/>
        <end position="69"/>
    </location>
</feature>
<feature type="compositionally biased region" description="Basic and acidic residues" evidence="1">
    <location>
        <begin position="896"/>
        <end position="908"/>
    </location>
</feature>
<feature type="compositionally biased region" description="Polar residues" evidence="1">
    <location>
        <begin position="1"/>
        <end position="10"/>
    </location>
</feature>
<name>A0A9N9L352_9HELO</name>
<feature type="region of interest" description="Disordered" evidence="1">
    <location>
        <begin position="885"/>
        <end position="920"/>
    </location>
</feature>
<feature type="region of interest" description="Disordered" evidence="1">
    <location>
        <begin position="593"/>
        <end position="612"/>
    </location>
</feature>
<feature type="region of interest" description="Disordered" evidence="1">
    <location>
        <begin position="861"/>
        <end position="880"/>
    </location>
</feature>
<gene>
    <name evidence="2" type="ORF">HYFRA_00000608</name>
</gene>
<feature type="compositionally biased region" description="Basic and acidic residues" evidence="1">
    <location>
        <begin position="11"/>
        <end position="20"/>
    </location>
</feature>
<feature type="compositionally biased region" description="Basic and acidic residues" evidence="1">
    <location>
        <begin position="674"/>
        <end position="683"/>
    </location>
</feature>
<dbReference type="Proteomes" id="UP000696280">
    <property type="component" value="Unassembled WGS sequence"/>
</dbReference>
<feature type="compositionally biased region" description="Basic and acidic residues" evidence="1">
    <location>
        <begin position="272"/>
        <end position="282"/>
    </location>
</feature>
<evidence type="ECO:0000313" key="2">
    <source>
        <dbReference type="EMBL" id="CAG8958254.1"/>
    </source>
</evidence>
<dbReference type="EMBL" id="CAJVRL010000081">
    <property type="protein sequence ID" value="CAG8958254.1"/>
    <property type="molecule type" value="Genomic_DNA"/>
</dbReference>
<feature type="region of interest" description="Disordered" evidence="1">
    <location>
        <begin position="758"/>
        <end position="785"/>
    </location>
</feature>
<feature type="compositionally biased region" description="Polar residues" evidence="1">
    <location>
        <begin position="663"/>
        <end position="673"/>
    </location>
</feature>
<feature type="region of interest" description="Disordered" evidence="1">
    <location>
        <begin position="198"/>
        <end position="337"/>
    </location>
</feature>
<feature type="region of interest" description="Disordered" evidence="1">
    <location>
        <begin position="103"/>
        <end position="149"/>
    </location>
</feature>
<comment type="caution">
    <text evidence="2">The sequence shown here is derived from an EMBL/GenBank/DDBJ whole genome shotgun (WGS) entry which is preliminary data.</text>
</comment>
<sequence length="1108" mass="121254">MAPYSALQQADNDHDSDHESITSSSPNRRHREPVASPVFAPPISASRGLFLDQDSNGQAPSASRPATSSGLGAIVQAIRSRGNTATSYGVVEGEDFAIDAPSSPTFSWQKHKGSSPGETIARPIPRNRISPSATTADHPLAPTKSSAAPASIVSTALRHPTPDLQTLQGAYTGNIEHLERTAERLSMTSSIEVAIKDLHDEQKRSDSRKASMISAPDRTGLQRHRSNASSIVDVNSTARSGGYSPAGFMMSPKGSMTTNRMRSASKGSRYGTRPEPEMEGRPLDSFVNRSIDERDEDNSTLTKPIVDQIDRSEIAPKGSKQIKDDRPPSPTSTYTVDQSDMFEGFDGVHTEPLPPPPPPQSEYFHEINFDEPYEPEAFHPGQGNQQMRTASGNVLTMADNSQRRASTGNRLSMPRPQSYADPNTGQNMVYYPAPVPMMLNLPQKLSKQPSSMARNKRRSQVMSSIPPAARQSAIWLPDVLEDDHPTLAADEGVQAQEYLPQHQRATMGGRRNTQDLAHIPPQLRASAYFDIPAPAQSVEMKGQSAVATLDSILDASAFAPVSAFTDHSFAGHLGSEVYGKHKNRNSISGAQLLDGDQKKRSSVSSSHMLLDSTHKRRTSSFNLLRGKRMSGATFLTDQEQKRSSTFSGLDMFKTDLGEDDTKSNGTRPLSGTQHGDEIIRASGDEVDGEEEEGEDDEGSDEDEDDVYFGPPTTLLAELQLRKQQQKLRTQLPEGAFTSGMHSTLLQIDAVKEVEQKSRQRKRVNLAWEDPASRRPEEGADSDDDDVPLAVLYSKRAQELNRPIGLLERREMEDNEPLSRRRDRIHGVRPAPARAPIILPPEGEDVSEEEGETIAQRMRRLKEKKEAKEGALPTPRTISGDFASEMMSQFGGNPIDAKAKGKEKEKEKSPAPNPEDETLGQRRKRLQAEALANGSPKVNKRHSMADILQAHPQAGGNTQLHSKKPSVGLLGLHDMHTSGRSSTMLNLNSRAPSGGFKNGMFNDGQAGAAQPPPQPQQPQYPNMYNGYPNAPPPFAQPSLGYNPYGQQGMMPFANPYAAMGMNGMPMNMNFMGGMGNMQPNPMMGMNAMQEPLNQGQIDMVERWRQSVMQ</sequence>